<dbReference type="InterPro" id="IPR041183">
    <property type="entry name" value="Cyclophilin-like"/>
</dbReference>
<feature type="domain" description="Cyclophilin-like" evidence="1">
    <location>
        <begin position="6"/>
        <end position="114"/>
    </location>
</feature>
<evidence type="ECO:0000313" key="2">
    <source>
        <dbReference type="EMBL" id="KTE91178.1"/>
    </source>
</evidence>
<organism evidence="2 3">
    <name type="scientific">Desulfitobacterium hafniense</name>
    <name type="common">Desulfitobacterium frappieri</name>
    <dbReference type="NCBI Taxonomy" id="49338"/>
    <lineage>
        <taxon>Bacteria</taxon>
        <taxon>Bacillati</taxon>
        <taxon>Bacillota</taxon>
        <taxon>Clostridia</taxon>
        <taxon>Eubacteriales</taxon>
        <taxon>Desulfitobacteriaceae</taxon>
        <taxon>Desulfitobacterium</taxon>
    </lineage>
</organism>
<protein>
    <recommendedName>
        <fullName evidence="1">Cyclophilin-like domain-containing protein</fullName>
    </recommendedName>
</protein>
<accession>A0A0W1JGW4</accession>
<dbReference type="AlphaFoldDB" id="A0A0W1JGW4"/>
<proteinExistence type="predicted"/>
<dbReference type="InterPro" id="IPR029000">
    <property type="entry name" value="Cyclophilin-like_dom_sf"/>
</dbReference>
<name>A0A0W1JGW4_DESHA</name>
<dbReference type="Proteomes" id="UP000054623">
    <property type="component" value="Unassembled WGS sequence"/>
</dbReference>
<dbReference type="RefSeq" id="WP_018307336.1">
    <property type="nucleotide sequence ID" value="NZ_CABKQQ010000056.1"/>
</dbReference>
<evidence type="ECO:0000313" key="3">
    <source>
        <dbReference type="Proteomes" id="UP000054623"/>
    </source>
</evidence>
<dbReference type="Gene3D" id="2.40.100.20">
    <property type="match status" value="1"/>
</dbReference>
<dbReference type="SUPFAM" id="SSF50891">
    <property type="entry name" value="Cyclophilin-like"/>
    <property type="match status" value="1"/>
</dbReference>
<dbReference type="EMBL" id="LOCK01000028">
    <property type="protein sequence ID" value="KTE91178.1"/>
    <property type="molecule type" value="Genomic_DNA"/>
</dbReference>
<dbReference type="Pfam" id="PF18050">
    <property type="entry name" value="Cyclophil_like2"/>
    <property type="match status" value="1"/>
</dbReference>
<dbReference type="OrthoDB" id="9801466at2"/>
<comment type="caution">
    <text evidence="2">The sequence shown here is derived from an EMBL/GenBank/DDBJ whole genome shotgun (WGS) entry which is preliminary data.</text>
</comment>
<gene>
    <name evidence="2" type="ORF">AT727_06170</name>
</gene>
<reference evidence="2 3" key="1">
    <citation type="submission" date="2015-12" db="EMBL/GenBank/DDBJ databases">
        <title>Draft Genome Sequence of Desulfitobacterium hafniense Strain DH, a Sulfate-reducing Bacterium Isolated from Paddy Soils.</title>
        <authorList>
            <person name="Bao P."/>
            <person name="Zhang X."/>
            <person name="Li G."/>
        </authorList>
    </citation>
    <scope>NUCLEOTIDE SEQUENCE [LARGE SCALE GENOMIC DNA]</scope>
    <source>
        <strain evidence="2 3">DH</strain>
    </source>
</reference>
<evidence type="ECO:0000259" key="1">
    <source>
        <dbReference type="Pfam" id="PF18050"/>
    </source>
</evidence>
<sequence length="116" mass="12768">MPGLALRIGNKNFRATLYDNDSTRSLLKKLPLTLTMDELNGNEKFYFFSEKLPSASERVGSIKTGDLMLYGSDCLVLFYESFPTSYSYTRLGTVDDVTGLANALGSGSVEVTFSIN</sequence>